<accession>A0A292Q228</accession>
<keyword evidence="3" id="KW-1185">Reference proteome</keyword>
<organism evidence="2 3">
    <name type="scientific">Tuber aestivum</name>
    <name type="common">summer truffle</name>
    <dbReference type="NCBI Taxonomy" id="59557"/>
    <lineage>
        <taxon>Eukaryota</taxon>
        <taxon>Fungi</taxon>
        <taxon>Dikarya</taxon>
        <taxon>Ascomycota</taxon>
        <taxon>Pezizomycotina</taxon>
        <taxon>Pezizomycetes</taxon>
        <taxon>Pezizales</taxon>
        <taxon>Tuberaceae</taxon>
        <taxon>Tuber</taxon>
    </lineage>
</organism>
<gene>
    <name evidence="2" type="ORF">GSTUAT00002979001</name>
</gene>
<proteinExistence type="predicted"/>
<sequence>MKQTSAVKSQPPPGFFFFSSVRRLPSIRIQTSALHYRSAFPAPNCFSGSQKKTMSSHPSLCPVLPEPFIFRGVLPSTPTYRAFLSRTLPHANRKRNHHADKSANEQTNEQRGNGRKERKERKEW</sequence>
<feature type="compositionally biased region" description="Basic and acidic residues" evidence="1">
    <location>
        <begin position="112"/>
        <end position="124"/>
    </location>
</feature>
<feature type="region of interest" description="Disordered" evidence="1">
    <location>
        <begin position="85"/>
        <end position="124"/>
    </location>
</feature>
<reference evidence="2" key="1">
    <citation type="submission" date="2015-10" db="EMBL/GenBank/DDBJ databases">
        <authorList>
            <person name="Regsiter A."/>
            <person name="william w."/>
        </authorList>
    </citation>
    <scope>NUCLEOTIDE SEQUENCE</scope>
    <source>
        <strain evidence="2">Montdore</strain>
    </source>
</reference>
<name>A0A292Q228_9PEZI</name>
<dbReference type="AlphaFoldDB" id="A0A292Q228"/>
<protein>
    <submittedName>
        <fullName evidence="2">Uncharacterized protein</fullName>
    </submittedName>
</protein>
<evidence type="ECO:0000256" key="1">
    <source>
        <dbReference type="SAM" id="MobiDB-lite"/>
    </source>
</evidence>
<dbReference type="EMBL" id="LN890980">
    <property type="protein sequence ID" value="CUS12928.1"/>
    <property type="molecule type" value="Genomic_DNA"/>
</dbReference>
<evidence type="ECO:0000313" key="3">
    <source>
        <dbReference type="Proteomes" id="UP001412239"/>
    </source>
</evidence>
<dbReference type="Proteomes" id="UP001412239">
    <property type="component" value="Unassembled WGS sequence"/>
</dbReference>
<evidence type="ECO:0000313" key="2">
    <source>
        <dbReference type="EMBL" id="CUS12928.1"/>
    </source>
</evidence>